<evidence type="ECO:0000259" key="4">
    <source>
        <dbReference type="PROSITE" id="PS50240"/>
    </source>
</evidence>
<accession>A0AAV6QFC2</accession>
<dbReference type="EMBL" id="JAGKHQ010000018">
    <property type="protein sequence ID" value="KAG7487116.1"/>
    <property type="molecule type" value="Genomic_DNA"/>
</dbReference>
<proteinExistence type="predicted"/>
<dbReference type="GO" id="GO:0006508">
    <property type="term" value="P:proteolysis"/>
    <property type="evidence" value="ECO:0007669"/>
    <property type="project" value="InterPro"/>
</dbReference>
<dbReference type="PANTHER" id="PTHR24271">
    <property type="entry name" value="KALLIKREIN-RELATED"/>
    <property type="match status" value="1"/>
</dbReference>
<dbReference type="GO" id="GO:0004252">
    <property type="term" value="F:serine-type endopeptidase activity"/>
    <property type="evidence" value="ECO:0007669"/>
    <property type="project" value="InterPro"/>
</dbReference>
<dbReference type="PANTHER" id="PTHR24271:SF96">
    <property type="entry name" value="GRANZYME A-RELATED"/>
    <property type="match status" value="1"/>
</dbReference>
<dbReference type="Pfam" id="PF01369">
    <property type="entry name" value="Sec7"/>
    <property type="match status" value="1"/>
</dbReference>
<feature type="coiled-coil region" evidence="1">
    <location>
        <begin position="35"/>
        <end position="62"/>
    </location>
</feature>
<feature type="domain" description="SEC7" evidence="3">
    <location>
        <begin position="152"/>
        <end position="195"/>
    </location>
</feature>
<protein>
    <submittedName>
        <fullName evidence="5">Kallikrein-8-like</fullName>
    </submittedName>
</protein>
<dbReference type="Proteomes" id="UP000693946">
    <property type="component" value="Linkage Group LG6"/>
</dbReference>
<comment type="caution">
    <text evidence="5">The sequence shown here is derived from an EMBL/GenBank/DDBJ whole genome shotgun (WGS) entry which is preliminary data.</text>
</comment>
<evidence type="ECO:0000256" key="2">
    <source>
        <dbReference type="SAM" id="MobiDB-lite"/>
    </source>
</evidence>
<dbReference type="AlphaFoldDB" id="A0AAV6QFC2"/>
<evidence type="ECO:0000259" key="3">
    <source>
        <dbReference type="PROSITE" id="PS50190"/>
    </source>
</evidence>
<dbReference type="InterPro" id="IPR018114">
    <property type="entry name" value="TRYPSIN_HIS"/>
</dbReference>
<dbReference type="PROSITE" id="PS50240">
    <property type="entry name" value="TRYPSIN_DOM"/>
    <property type="match status" value="1"/>
</dbReference>
<evidence type="ECO:0000313" key="6">
    <source>
        <dbReference type="Proteomes" id="UP000693946"/>
    </source>
</evidence>
<dbReference type="GO" id="GO:0005085">
    <property type="term" value="F:guanyl-nucleotide exchange factor activity"/>
    <property type="evidence" value="ECO:0007669"/>
    <property type="project" value="InterPro"/>
</dbReference>
<feature type="domain" description="Peptidase S1" evidence="4">
    <location>
        <begin position="253"/>
        <end position="484"/>
    </location>
</feature>
<reference evidence="5 6" key="1">
    <citation type="journal article" date="2021" name="Sci. Rep.">
        <title>Chromosome anchoring in Senegalese sole (Solea senegalensis) reveals sex-associated markers and genome rearrangements in flatfish.</title>
        <authorList>
            <person name="Guerrero-Cozar I."/>
            <person name="Gomez-Garrido J."/>
            <person name="Berbel C."/>
            <person name="Martinez-Blanch J.F."/>
            <person name="Alioto T."/>
            <person name="Claros M.G."/>
            <person name="Gagnaire P.A."/>
            <person name="Manchado M."/>
        </authorList>
    </citation>
    <scope>NUCLEOTIDE SEQUENCE [LARGE SCALE GENOMIC DNA]</scope>
    <source>
        <strain evidence="5">Sse05_10M</strain>
    </source>
</reference>
<dbReference type="InterPro" id="IPR000904">
    <property type="entry name" value="Sec7_dom"/>
</dbReference>
<sequence>MIIICKITDNPSNVWFNIFFQSVSSDFTEDEKMEIESIKTYKKDLLDEIQKLKMEIDNVMAEVLSFEFAEEKESGTWWKTSCWVEVLSPSPSSSTRRRGDKKQNGDRGISWRKDTEDLRCYKVKREELHLQTLKAFVELHEFSDLNLVQALSLHNPNVKDRTTLDRFNSMNRGINNGEDLPDDLLSKLYESIRSEPFKIPEDDGNNLTHTFFNPDREGWLLKLVTVALNDDTDNDGDYACVCVPLKNPPLLQLVDSHLTANDGDGLSYTSALSAVRRMDNGTHETLCGGSLISDQWILTAAHCLIPGRTMYADLGVHPGPARTVQITDPPVTFKDSNGRTHDIMLVKLPSKTQTQTVQLPDCQNPPRLGDTVQIAGHGASTSGPNNERQPNYTAALQCADTTIVDCQRIKRMKNYHTYAHEQLMCGQKPGVDACKGDSGGGVVYKNRIYGVIVRGNANYTCTTPAKFMDICHNPYIQWINRIIAQSAG</sequence>
<dbReference type="PROSITE" id="PS00134">
    <property type="entry name" value="TRYPSIN_HIS"/>
    <property type="match status" value="1"/>
</dbReference>
<dbReference type="InterPro" id="IPR001254">
    <property type="entry name" value="Trypsin_dom"/>
</dbReference>
<feature type="region of interest" description="Disordered" evidence="2">
    <location>
        <begin position="88"/>
        <end position="108"/>
    </location>
</feature>
<gene>
    <name evidence="5" type="ORF">JOB18_046909</name>
</gene>
<evidence type="ECO:0000313" key="5">
    <source>
        <dbReference type="EMBL" id="KAG7487116.1"/>
    </source>
</evidence>
<keyword evidence="1" id="KW-0175">Coiled coil</keyword>
<organism evidence="5 6">
    <name type="scientific">Solea senegalensis</name>
    <name type="common">Senegalese sole</name>
    <dbReference type="NCBI Taxonomy" id="28829"/>
    <lineage>
        <taxon>Eukaryota</taxon>
        <taxon>Metazoa</taxon>
        <taxon>Chordata</taxon>
        <taxon>Craniata</taxon>
        <taxon>Vertebrata</taxon>
        <taxon>Euteleostomi</taxon>
        <taxon>Actinopterygii</taxon>
        <taxon>Neopterygii</taxon>
        <taxon>Teleostei</taxon>
        <taxon>Neoteleostei</taxon>
        <taxon>Acanthomorphata</taxon>
        <taxon>Carangaria</taxon>
        <taxon>Pleuronectiformes</taxon>
        <taxon>Pleuronectoidei</taxon>
        <taxon>Soleidae</taxon>
        <taxon>Solea</taxon>
    </lineage>
</organism>
<dbReference type="SMART" id="SM00222">
    <property type="entry name" value="Sec7"/>
    <property type="match status" value="1"/>
</dbReference>
<dbReference type="GO" id="GO:0032012">
    <property type="term" value="P:regulation of ARF protein signal transduction"/>
    <property type="evidence" value="ECO:0007669"/>
    <property type="project" value="InterPro"/>
</dbReference>
<keyword evidence="6" id="KW-1185">Reference proteome</keyword>
<evidence type="ECO:0000256" key="1">
    <source>
        <dbReference type="SAM" id="Coils"/>
    </source>
</evidence>
<dbReference type="SMART" id="SM00020">
    <property type="entry name" value="Tryp_SPc"/>
    <property type="match status" value="1"/>
</dbReference>
<dbReference type="PROSITE" id="PS50190">
    <property type="entry name" value="SEC7"/>
    <property type="match status" value="1"/>
</dbReference>
<dbReference type="Pfam" id="PF00089">
    <property type="entry name" value="Trypsin"/>
    <property type="match status" value="1"/>
</dbReference>
<name>A0AAV6QFC2_SOLSE</name>